<proteinExistence type="predicted"/>
<evidence type="ECO:0000313" key="2">
    <source>
        <dbReference type="Proteomes" id="UP000326179"/>
    </source>
</evidence>
<organism evidence="1 2">
    <name type="scientific">Streptomyces fagopyri</name>
    <dbReference type="NCBI Taxonomy" id="2662397"/>
    <lineage>
        <taxon>Bacteria</taxon>
        <taxon>Bacillati</taxon>
        <taxon>Actinomycetota</taxon>
        <taxon>Actinomycetes</taxon>
        <taxon>Kitasatosporales</taxon>
        <taxon>Streptomycetaceae</taxon>
        <taxon>Streptomyces</taxon>
    </lineage>
</organism>
<dbReference type="AlphaFoldDB" id="A0A5Q0LE22"/>
<dbReference type="Proteomes" id="UP000326179">
    <property type="component" value="Chromosome"/>
</dbReference>
<gene>
    <name evidence="1" type="ORF">GFH48_19095</name>
</gene>
<sequence>MGLRNVQADTALPSTARTAGTYTSGPVAAAGGAADVLLSVHVTAVSGSPTLDASLEESADGTSWSAVPGSSITQLTAAGNRLAYAAVTKNYVRVTSAVAGTTPSVTYRAAVWIRPE</sequence>
<keyword evidence="2" id="KW-1185">Reference proteome</keyword>
<evidence type="ECO:0000313" key="1">
    <source>
        <dbReference type="EMBL" id="QFZ75094.1"/>
    </source>
</evidence>
<reference evidence="1 2" key="1">
    <citation type="submission" date="2019-10" db="EMBL/GenBank/DDBJ databases">
        <title>A novel species.</title>
        <authorList>
            <person name="Gao J."/>
        </authorList>
    </citation>
    <scope>NUCLEOTIDE SEQUENCE [LARGE SCALE GENOMIC DNA]</scope>
    <source>
        <strain evidence="1 2">QMT-28</strain>
    </source>
</reference>
<dbReference type="EMBL" id="CP045643">
    <property type="protein sequence ID" value="QFZ75094.1"/>
    <property type="molecule type" value="Genomic_DNA"/>
</dbReference>
<dbReference type="KEGG" id="sfy:GFH48_19095"/>
<name>A0A5Q0LE22_9ACTN</name>
<protein>
    <submittedName>
        <fullName evidence="1">Uncharacterized protein</fullName>
    </submittedName>
</protein>
<accession>A0A5Q0LE22</accession>
<dbReference type="RefSeq" id="WP_153289372.1">
    <property type="nucleotide sequence ID" value="NZ_CP045643.1"/>
</dbReference>